<feature type="transmembrane region" description="Helical" evidence="8">
    <location>
        <begin position="43"/>
        <end position="61"/>
    </location>
</feature>
<dbReference type="PANTHER" id="PTHR35334:SF2">
    <property type="entry name" value="SERINE TRANSPORTER SDAC"/>
    <property type="match status" value="1"/>
</dbReference>
<gene>
    <name evidence="9" type="primary">stp</name>
    <name evidence="9" type="ORF">HMPREF0281_00338</name>
</gene>
<dbReference type="Gene3D" id="1.20.1740.10">
    <property type="entry name" value="Amino acid/polyamine transporter I"/>
    <property type="match status" value="1"/>
</dbReference>
<feature type="transmembrane region" description="Helical" evidence="8">
    <location>
        <begin position="419"/>
        <end position="440"/>
    </location>
</feature>
<evidence type="ECO:0000256" key="7">
    <source>
        <dbReference type="ARBA" id="ARBA00023136"/>
    </source>
</evidence>
<organism evidence="9 10">
    <name type="scientific">Corynebacterium ammoniagenes DSM 20306</name>
    <dbReference type="NCBI Taxonomy" id="649754"/>
    <lineage>
        <taxon>Bacteria</taxon>
        <taxon>Bacillati</taxon>
        <taxon>Actinomycetota</taxon>
        <taxon>Actinomycetes</taxon>
        <taxon>Mycobacteriales</taxon>
        <taxon>Corynebacteriaceae</taxon>
        <taxon>Corynebacterium</taxon>
    </lineage>
</organism>
<name>A0ABP2IM51_CORAM</name>
<dbReference type="InterPro" id="IPR018227">
    <property type="entry name" value="Amino_acid_transport_2"/>
</dbReference>
<feature type="transmembrane region" description="Helical" evidence="8">
    <location>
        <begin position="389"/>
        <end position="407"/>
    </location>
</feature>
<sequence length="441" mass="47699">MVETLSGLLDFEPYVKENFKEHPSLMTQSVNQQHHPNAVNTNWVISLFGTAVGAGILFLPINAGGFGFWPLLIATALIGPMTFLSHRALSRMMSASPTAGADITGVVTNYFGERAGTVISVLYFFAIYPIVLIYGVSITNTVDSFIVNQLGGPEIPRWLLSLLLVGGMTLVFAFGQRLMLIVTQIIVYPLILFLAAVSFYLVPQWDFESFYMAEGTSSGLWAVVMILPVLVFSFNHSPAISQFSLAMQRTWGRDAEKNASKVLGITAVLLTVFTMFFVWSCALAIGGDGLAEAREQNIPVMSYIANTTGVPVMALLSPIVAILAIVSSYFGHALGAAEGARFIVKKLAPGVTSKMSAATITMVVNAFIFLTAWLAAIANPSILSLIESIGGPFIAMILYIMPMYAMYKIPALARFRNRWTTIFVVVTGIATISAAIVGLFL</sequence>
<evidence type="ECO:0000256" key="3">
    <source>
        <dbReference type="ARBA" id="ARBA00022475"/>
    </source>
</evidence>
<dbReference type="PANTHER" id="PTHR35334">
    <property type="entry name" value="SERINE TRANSPORTER"/>
    <property type="match status" value="1"/>
</dbReference>
<feature type="transmembrane region" description="Helical" evidence="8">
    <location>
        <begin position="115"/>
        <end position="135"/>
    </location>
</feature>
<evidence type="ECO:0000256" key="1">
    <source>
        <dbReference type="ARBA" id="ARBA00004429"/>
    </source>
</evidence>
<reference evidence="9 10" key="1">
    <citation type="submission" date="2010-04" db="EMBL/GenBank/DDBJ databases">
        <authorList>
            <person name="Weinstock G."/>
            <person name="Sodergren E."/>
            <person name="Clifton S."/>
            <person name="Fulton L."/>
            <person name="Fulton B."/>
            <person name="Courtney L."/>
            <person name="Fronick C."/>
            <person name="Harrison M."/>
            <person name="Strong C."/>
            <person name="Farmer C."/>
            <person name="Delahaunty K."/>
            <person name="Markovic C."/>
            <person name="Hall O."/>
            <person name="Minx P."/>
            <person name="Tomlinson C."/>
            <person name="Mitreva M."/>
            <person name="Hou S."/>
            <person name="Wollam A."/>
            <person name="Pepin K.H."/>
            <person name="Johnson M."/>
            <person name="Bhonagiri V."/>
            <person name="Zhang X."/>
            <person name="Suruliraj S."/>
            <person name="Warren W."/>
            <person name="Chinwalla A."/>
            <person name="Mardis E.R."/>
            <person name="Wilson R.K."/>
        </authorList>
    </citation>
    <scope>NUCLEOTIDE SEQUENCE [LARGE SCALE GENOMIC DNA]</scope>
    <source>
        <strain evidence="9 10">DSM 20306</strain>
    </source>
</reference>
<dbReference type="Proteomes" id="UP000006015">
    <property type="component" value="Unassembled WGS sequence"/>
</dbReference>
<evidence type="ECO:0000256" key="2">
    <source>
        <dbReference type="ARBA" id="ARBA00022448"/>
    </source>
</evidence>
<keyword evidence="3" id="KW-1003">Cell membrane</keyword>
<feature type="transmembrane region" description="Helical" evidence="8">
    <location>
        <begin position="312"/>
        <end position="334"/>
    </location>
</feature>
<feature type="transmembrane region" description="Helical" evidence="8">
    <location>
        <begin position="67"/>
        <end position="84"/>
    </location>
</feature>
<dbReference type="EMBL" id="ADNS01000002">
    <property type="protein sequence ID" value="EFG82309.1"/>
    <property type="molecule type" value="Genomic_DNA"/>
</dbReference>
<evidence type="ECO:0000313" key="9">
    <source>
        <dbReference type="EMBL" id="EFG82309.1"/>
    </source>
</evidence>
<protein>
    <submittedName>
        <fullName evidence="9">Serine transporter</fullName>
    </submittedName>
</protein>
<feature type="transmembrane region" description="Helical" evidence="8">
    <location>
        <begin position="221"/>
        <end position="241"/>
    </location>
</feature>
<feature type="transmembrane region" description="Helical" evidence="8">
    <location>
        <begin position="155"/>
        <end position="174"/>
    </location>
</feature>
<keyword evidence="5 8" id="KW-0812">Transmembrane</keyword>
<keyword evidence="6 8" id="KW-1133">Transmembrane helix</keyword>
<proteinExistence type="predicted"/>
<comment type="subcellular location">
    <subcellularLocation>
        <location evidence="1">Cell inner membrane</location>
        <topology evidence="1">Multi-pass membrane protein</topology>
    </subcellularLocation>
</comment>
<keyword evidence="2" id="KW-0813">Transport</keyword>
<feature type="transmembrane region" description="Helical" evidence="8">
    <location>
        <begin position="355"/>
        <end position="377"/>
    </location>
</feature>
<evidence type="ECO:0000256" key="4">
    <source>
        <dbReference type="ARBA" id="ARBA00022519"/>
    </source>
</evidence>
<feature type="transmembrane region" description="Helical" evidence="8">
    <location>
        <begin position="262"/>
        <end position="285"/>
    </location>
</feature>
<keyword evidence="10" id="KW-1185">Reference proteome</keyword>
<evidence type="ECO:0000256" key="5">
    <source>
        <dbReference type="ARBA" id="ARBA00022692"/>
    </source>
</evidence>
<keyword evidence="7 8" id="KW-0472">Membrane</keyword>
<evidence type="ECO:0000256" key="6">
    <source>
        <dbReference type="ARBA" id="ARBA00022989"/>
    </source>
</evidence>
<keyword evidence="4" id="KW-0997">Cell inner membrane</keyword>
<comment type="caution">
    <text evidence="9">The sequence shown here is derived from an EMBL/GenBank/DDBJ whole genome shotgun (WGS) entry which is preliminary data.</text>
</comment>
<evidence type="ECO:0000256" key="8">
    <source>
        <dbReference type="SAM" id="Phobius"/>
    </source>
</evidence>
<feature type="transmembrane region" description="Helical" evidence="8">
    <location>
        <begin position="181"/>
        <end position="201"/>
    </location>
</feature>
<evidence type="ECO:0000313" key="10">
    <source>
        <dbReference type="Proteomes" id="UP000006015"/>
    </source>
</evidence>
<accession>A0ABP2IM51</accession>